<dbReference type="PANTHER" id="PTHR30283">
    <property type="entry name" value="PEROXIDE STRESS RESPONSE PROTEIN YAAA"/>
    <property type="match status" value="1"/>
</dbReference>
<dbReference type="PANTHER" id="PTHR30283:SF4">
    <property type="entry name" value="PEROXIDE STRESS RESISTANCE PROTEIN YAAA"/>
    <property type="match status" value="1"/>
</dbReference>
<comment type="caution">
    <text evidence="1">The sequence shown here is derived from an EMBL/GenBank/DDBJ whole genome shotgun (WGS) entry which is preliminary data.</text>
</comment>
<keyword evidence="2" id="KW-1185">Reference proteome</keyword>
<dbReference type="Pfam" id="PF03883">
    <property type="entry name" value="H2O2_YaaD"/>
    <property type="match status" value="1"/>
</dbReference>
<protein>
    <recommendedName>
        <fullName evidence="3">Peroxide stress protein YaaA</fullName>
    </recommendedName>
</protein>
<name>W9GPC9_9MICO</name>
<dbReference type="InterPro" id="IPR005583">
    <property type="entry name" value="YaaA"/>
</dbReference>
<accession>W9GPC9</accession>
<evidence type="ECO:0000313" key="2">
    <source>
        <dbReference type="Proteomes" id="UP000019494"/>
    </source>
</evidence>
<reference evidence="2" key="1">
    <citation type="submission" date="2013-08" db="EMBL/GenBank/DDBJ databases">
        <title>Intrasporangium oryzae NRRL B-24470.</title>
        <authorList>
            <person name="Liu H."/>
            <person name="Wang G."/>
        </authorList>
    </citation>
    <scope>NUCLEOTIDE SEQUENCE [LARGE SCALE GENOMIC DNA]</scope>
    <source>
        <strain evidence="2">Q5-1</strain>
    </source>
</reference>
<dbReference type="EMBL" id="AWQS01000027">
    <property type="protein sequence ID" value="EWT06932.1"/>
    <property type="molecule type" value="Genomic_DNA"/>
</dbReference>
<dbReference type="PATRIC" id="fig|584657.3.peg.1086"/>
<proteinExistence type="predicted"/>
<evidence type="ECO:0008006" key="3">
    <source>
        <dbReference type="Google" id="ProtNLM"/>
    </source>
</evidence>
<gene>
    <name evidence="1" type="ORF">N864_13920</name>
</gene>
<dbReference type="AlphaFoldDB" id="W9GPC9"/>
<organism evidence="1 2">
    <name type="scientific">Intrasporangium chromatireducens Q5-1</name>
    <dbReference type="NCBI Taxonomy" id="584657"/>
    <lineage>
        <taxon>Bacteria</taxon>
        <taxon>Bacillati</taxon>
        <taxon>Actinomycetota</taxon>
        <taxon>Actinomycetes</taxon>
        <taxon>Micrococcales</taxon>
        <taxon>Intrasporangiaceae</taxon>
        <taxon>Intrasporangium</taxon>
    </lineage>
</organism>
<dbReference type="GO" id="GO:0033194">
    <property type="term" value="P:response to hydroperoxide"/>
    <property type="evidence" value="ECO:0007669"/>
    <property type="project" value="TreeGrafter"/>
</dbReference>
<sequence>MLILLPPSEGKSQRRRGHSLDLGALSFPALTPLRDEVIAALEKVSSGPDPYGVLGVSPNLTEEVARNTRLRTAPAAPAGEVYSGVLYDALDLASLDAAAKRRATRSVVVQSALFGAVRLSDRIPAYRLSMSVNLPGVGPLAAAWRPELEANLPDAVGRGVIVDCRSSTYAAAWAPGGQLASRWVQIVVPGATHMAKHTRGLMTRHLVRAGAAPRTPEALAEALADGFDVALAPPARAGKPWVLSTTARPQG</sequence>
<evidence type="ECO:0000313" key="1">
    <source>
        <dbReference type="EMBL" id="EWT06932.1"/>
    </source>
</evidence>
<dbReference type="RefSeq" id="WP_205620866.1">
    <property type="nucleotide sequence ID" value="NZ_AWQS01000027.1"/>
</dbReference>
<dbReference type="Proteomes" id="UP000019494">
    <property type="component" value="Unassembled WGS sequence"/>
</dbReference>
<dbReference type="GO" id="GO:0005829">
    <property type="term" value="C:cytosol"/>
    <property type="evidence" value="ECO:0007669"/>
    <property type="project" value="TreeGrafter"/>
</dbReference>